<dbReference type="EMBL" id="JAHYIQ010000001">
    <property type="protein sequence ID" value="KAK1136762.1"/>
    <property type="molecule type" value="Genomic_DNA"/>
</dbReference>
<protein>
    <submittedName>
        <fullName evidence="2">Uncharacterized protein</fullName>
    </submittedName>
</protein>
<organism evidence="2 3">
    <name type="scientific">Melipona bicolor</name>
    <dbReference type="NCBI Taxonomy" id="60889"/>
    <lineage>
        <taxon>Eukaryota</taxon>
        <taxon>Metazoa</taxon>
        <taxon>Ecdysozoa</taxon>
        <taxon>Arthropoda</taxon>
        <taxon>Hexapoda</taxon>
        <taxon>Insecta</taxon>
        <taxon>Pterygota</taxon>
        <taxon>Neoptera</taxon>
        <taxon>Endopterygota</taxon>
        <taxon>Hymenoptera</taxon>
        <taxon>Apocrita</taxon>
        <taxon>Aculeata</taxon>
        <taxon>Apoidea</taxon>
        <taxon>Anthophila</taxon>
        <taxon>Apidae</taxon>
        <taxon>Melipona</taxon>
    </lineage>
</organism>
<accession>A0AA40GFJ7</accession>
<dbReference type="Proteomes" id="UP001177670">
    <property type="component" value="Unassembled WGS sequence"/>
</dbReference>
<evidence type="ECO:0000256" key="1">
    <source>
        <dbReference type="SAM" id="MobiDB-lite"/>
    </source>
</evidence>
<keyword evidence="3" id="KW-1185">Reference proteome</keyword>
<evidence type="ECO:0000313" key="3">
    <source>
        <dbReference type="Proteomes" id="UP001177670"/>
    </source>
</evidence>
<reference evidence="2" key="1">
    <citation type="submission" date="2021-10" db="EMBL/GenBank/DDBJ databases">
        <title>Melipona bicolor Genome sequencing and assembly.</title>
        <authorList>
            <person name="Araujo N.S."/>
            <person name="Arias M.C."/>
        </authorList>
    </citation>
    <scope>NUCLEOTIDE SEQUENCE</scope>
    <source>
        <strain evidence="2">USP_2M_L1-L4_2017</strain>
        <tissue evidence="2">Whole body</tissue>
    </source>
</reference>
<feature type="region of interest" description="Disordered" evidence="1">
    <location>
        <begin position="145"/>
        <end position="221"/>
    </location>
</feature>
<feature type="compositionally biased region" description="Basic and acidic residues" evidence="1">
    <location>
        <begin position="148"/>
        <end position="167"/>
    </location>
</feature>
<dbReference type="AlphaFoldDB" id="A0AA40GFJ7"/>
<proteinExistence type="predicted"/>
<gene>
    <name evidence="2" type="ORF">K0M31_001299</name>
</gene>
<sequence>MHSAPVWTKRSRGLNTLLDTIVQYTYFNALSSPVPLVSKPIVLNVSGYPYDTRRAKHAPKGFVNKEERVFELAEGGERRRRKGGKGGKIDVSKLKGRDRREYREAAGIVVKAPGKYPECLRAAPTLGRYSKRGKREDTPFLFKAGAQTDERTPREGEMDGRTERKGWCIENGGGSARGESTSSEPGYENTRVNIQPPEYSTGGERRGREEESSLPLSIERRTRESKFRAGFFPAGTNSIHGRR</sequence>
<evidence type="ECO:0000313" key="2">
    <source>
        <dbReference type="EMBL" id="KAK1136762.1"/>
    </source>
</evidence>
<comment type="caution">
    <text evidence="2">The sequence shown here is derived from an EMBL/GenBank/DDBJ whole genome shotgun (WGS) entry which is preliminary data.</text>
</comment>
<name>A0AA40GFJ7_9HYME</name>